<dbReference type="EMBL" id="QGNW01000007">
    <property type="protein sequence ID" value="RVX20170.1"/>
    <property type="molecule type" value="Genomic_DNA"/>
</dbReference>
<organism evidence="2 3">
    <name type="scientific">Vitis vinifera</name>
    <name type="common">Grape</name>
    <dbReference type="NCBI Taxonomy" id="29760"/>
    <lineage>
        <taxon>Eukaryota</taxon>
        <taxon>Viridiplantae</taxon>
        <taxon>Streptophyta</taxon>
        <taxon>Embryophyta</taxon>
        <taxon>Tracheophyta</taxon>
        <taxon>Spermatophyta</taxon>
        <taxon>Magnoliopsida</taxon>
        <taxon>eudicotyledons</taxon>
        <taxon>Gunneridae</taxon>
        <taxon>Pentapetalae</taxon>
        <taxon>rosids</taxon>
        <taxon>Vitales</taxon>
        <taxon>Vitaceae</taxon>
        <taxon>Viteae</taxon>
        <taxon>Vitis</taxon>
    </lineage>
</organism>
<evidence type="ECO:0000313" key="3">
    <source>
        <dbReference type="Proteomes" id="UP000288805"/>
    </source>
</evidence>
<gene>
    <name evidence="2" type="primary">RE1_2864</name>
    <name evidence="2" type="ORF">CK203_004513</name>
</gene>
<protein>
    <submittedName>
        <fullName evidence="2">Retrovirus-related Pol polyprotein from transposon RE1</fullName>
    </submittedName>
</protein>
<dbReference type="CDD" id="cd09272">
    <property type="entry name" value="RNase_HI_RT_Ty1"/>
    <property type="match status" value="1"/>
</dbReference>
<proteinExistence type="predicted"/>
<dbReference type="InterPro" id="IPR043502">
    <property type="entry name" value="DNA/RNA_pol_sf"/>
</dbReference>
<dbReference type="InterPro" id="IPR013103">
    <property type="entry name" value="RVT_2"/>
</dbReference>
<evidence type="ECO:0000313" key="2">
    <source>
        <dbReference type="EMBL" id="RVX20170.1"/>
    </source>
</evidence>
<dbReference type="SUPFAM" id="SSF56672">
    <property type="entry name" value="DNA/RNA polymerases"/>
    <property type="match status" value="1"/>
</dbReference>
<name>A0A438KG70_VITVI</name>
<dbReference type="Pfam" id="PF07727">
    <property type="entry name" value="RVT_2"/>
    <property type="match status" value="1"/>
</dbReference>
<dbReference type="AlphaFoldDB" id="A0A438KG70"/>
<sequence length="459" mass="51446">MVDEMDALHSNGTWDLVVLPSSKSTVGCRWVYAVKVGPDGQVDRLKARLVAKGYTQVYGSDYGDTLSPVAKIASVRLLLSMAAMCSWPLYQLDIKNVFLHGDLAEEVYMEQPPGFVAQGESGLVCRLRRSLYGLKQSPRAWFGRFSSIVQEFGMLRSTADHSVFYHHNSLGQCIYLVVYVDDIVITGSDQDGIQKLKQHLFTHFQTKDLGKLKYFLGIEIAQSSSGVVLSQRKYALDILEKTGMLDCKPIDTPMDPNVKLIPGQGEPLENPGRYRRLVGKLNYLTITRPDISFPNRGHTQVVGYTDADWVGSPTDRRSTSGYCVFIGSNLISWKSKKQDVVARSSAEAEYRAMTLAPCELIWLRHLLRELRFGKDEQMKLICDNQAALHIASNPVFHEMTKHIEVDCHFIREKIASGCVATSFVNSNDQLANIFTKSLRGPRIKYICNKLGAYDVYAPA</sequence>
<evidence type="ECO:0000259" key="1">
    <source>
        <dbReference type="Pfam" id="PF07727"/>
    </source>
</evidence>
<accession>A0A438KG70</accession>
<dbReference type="PANTHER" id="PTHR11439:SF484">
    <property type="entry name" value="REVERSE TRANSCRIPTASE TY1_COPIA-TYPE DOMAIN-CONTAINING PROTEIN"/>
    <property type="match status" value="1"/>
</dbReference>
<reference evidence="2 3" key="1">
    <citation type="journal article" date="2018" name="PLoS Genet.">
        <title>Population sequencing reveals clonal diversity and ancestral inbreeding in the grapevine cultivar Chardonnay.</title>
        <authorList>
            <person name="Roach M.J."/>
            <person name="Johnson D.L."/>
            <person name="Bohlmann J."/>
            <person name="van Vuuren H.J."/>
            <person name="Jones S.J."/>
            <person name="Pretorius I.S."/>
            <person name="Schmidt S.A."/>
            <person name="Borneman A.R."/>
        </authorList>
    </citation>
    <scope>NUCLEOTIDE SEQUENCE [LARGE SCALE GENOMIC DNA]</scope>
    <source>
        <strain evidence="3">cv. Chardonnay</strain>
        <tissue evidence="2">Leaf</tissue>
    </source>
</reference>
<feature type="domain" description="Reverse transcriptase Ty1/copia-type" evidence="1">
    <location>
        <begin position="11"/>
        <end position="254"/>
    </location>
</feature>
<comment type="caution">
    <text evidence="2">The sequence shown here is derived from an EMBL/GenBank/DDBJ whole genome shotgun (WGS) entry which is preliminary data.</text>
</comment>
<dbReference type="Proteomes" id="UP000288805">
    <property type="component" value="Unassembled WGS sequence"/>
</dbReference>
<dbReference type="PANTHER" id="PTHR11439">
    <property type="entry name" value="GAG-POL-RELATED RETROTRANSPOSON"/>
    <property type="match status" value="1"/>
</dbReference>